<protein>
    <submittedName>
        <fullName evidence="3">PDDEXK nuclease domain-containing protein</fullName>
    </submittedName>
</protein>
<name>A0AAW5Q814_9ACTN</name>
<dbReference type="InterPro" id="IPR053148">
    <property type="entry name" value="PD-DEXK-like_domain"/>
</dbReference>
<dbReference type="EMBL" id="JALXTC010000020">
    <property type="protein sequence ID" value="MCT2117332.1"/>
    <property type="molecule type" value="Genomic_DNA"/>
</dbReference>
<evidence type="ECO:0000313" key="3">
    <source>
        <dbReference type="EMBL" id="MCT2117332.1"/>
    </source>
</evidence>
<dbReference type="PANTHER" id="PTHR30547">
    <property type="entry name" value="UNCHARACTERIZED PROTEIN YHCG-RELATED"/>
    <property type="match status" value="1"/>
</dbReference>
<dbReference type="Gene3D" id="3.40.1350.10">
    <property type="match status" value="1"/>
</dbReference>
<sequence length="348" mass="39225">MTTPAHPPAGYDQVLARLTAEVRAAQTRALRVVSTGMVQLYWTIGNTILERQAEEGWGTKVVDRLSDDLRKQFPDLKGLGRANIHSMRRFAAAWTWDEVVQQPVGQLPWGHIIELLTRTDDPRLRSWYAAQAVEHSWTRAVLHHHLSTGLHARLGAAPTNFDQHLEPHEASRAAQAIKDPYVFDFLALGERATERDLEQALMDRLTDTLMELGRGFTFVGRQLRFDVDGEDYFPDLVFFHTEQLRYMVVELKIDRFKPDYAGQLGFYVALVDDTLRQPDLHAPTIGLLLCATRSDAVVRYALAGNTAPLAVADYTTRPAEAAGLHLPTPDEIEALVDDTLTYDEPDHH</sequence>
<dbReference type="InterPro" id="IPR009362">
    <property type="entry name" value="YhcG_C"/>
</dbReference>
<dbReference type="Pfam" id="PF06250">
    <property type="entry name" value="YhcG_C"/>
    <property type="match status" value="1"/>
</dbReference>
<dbReference type="PANTHER" id="PTHR30547:SF0">
    <property type="entry name" value="BLR8175 PROTEIN"/>
    <property type="match status" value="1"/>
</dbReference>
<evidence type="ECO:0000259" key="2">
    <source>
        <dbReference type="Pfam" id="PF17761"/>
    </source>
</evidence>
<comment type="caution">
    <text evidence="3">The sequence shown here is derived from an EMBL/GenBank/DDBJ whole genome shotgun (WGS) entry which is preliminary data.</text>
</comment>
<dbReference type="RefSeq" id="WP_259842314.1">
    <property type="nucleotide sequence ID" value="NZ_JALXTB010000021.1"/>
</dbReference>
<organism evidence="3 4">
    <name type="scientific">Dietzia cinnamea</name>
    <dbReference type="NCBI Taxonomy" id="321318"/>
    <lineage>
        <taxon>Bacteria</taxon>
        <taxon>Bacillati</taxon>
        <taxon>Actinomycetota</taxon>
        <taxon>Actinomycetes</taxon>
        <taxon>Mycobacteriales</taxon>
        <taxon>Dietziaceae</taxon>
        <taxon>Dietzia</taxon>
    </lineage>
</organism>
<feature type="domain" description="YhcG PDDEXK nuclease" evidence="1">
    <location>
        <begin position="175"/>
        <end position="317"/>
    </location>
</feature>
<feature type="domain" description="YhcG N-terminal" evidence="2">
    <location>
        <begin position="19"/>
        <end position="153"/>
    </location>
</feature>
<accession>A0AAW5Q814</accession>
<dbReference type="GO" id="GO:0003676">
    <property type="term" value="F:nucleic acid binding"/>
    <property type="evidence" value="ECO:0007669"/>
    <property type="project" value="InterPro"/>
</dbReference>
<evidence type="ECO:0000313" key="4">
    <source>
        <dbReference type="Proteomes" id="UP001206890"/>
    </source>
</evidence>
<gene>
    <name evidence="3" type="ORF">M3D93_06140</name>
</gene>
<dbReference type="Proteomes" id="UP001206890">
    <property type="component" value="Unassembled WGS sequence"/>
</dbReference>
<reference evidence="3" key="1">
    <citation type="submission" date="2022-04" db="EMBL/GenBank/DDBJ databases">
        <title>Human microbiome associated bacterial genomes.</title>
        <authorList>
            <person name="Sandstrom S."/>
            <person name="Salamzade R."/>
            <person name="Kalan L.R."/>
        </authorList>
    </citation>
    <scope>NUCLEOTIDE SEQUENCE</scope>
    <source>
        <strain evidence="3">P3-SID1762</strain>
    </source>
</reference>
<dbReference type="Pfam" id="PF17761">
    <property type="entry name" value="DUF1016_N"/>
    <property type="match status" value="1"/>
</dbReference>
<dbReference type="InterPro" id="IPR041527">
    <property type="entry name" value="YhcG_N"/>
</dbReference>
<evidence type="ECO:0000259" key="1">
    <source>
        <dbReference type="Pfam" id="PF06250"/>
    </source>
</evidence>
<dbReference type="AlphaFoldDB" id="A0AAW5Q814"/>
<proteinExistence type="predicted"/>
<dbReference type="InterPro" id="IPR011856">
    <property type="entry name" value="tRNA_endonuc-like_dom_sf"/>
</dbReference>